<dbReference type="EMBL" id="AWVH01000024">
    <property type="protein sequence ID" value="ERJ93570.1"/>
    <property type="molecule type" value="Genomic_DNA"/>
</dbReference>
<dbReference type="RefSeq" id="WP_021687077.1">
    <property type="nucleotide sequence ID" value="NZ_KI260564.1"/>
</dbReference>
<accession>A0ABN0NZR5</accession>
<evidence type="ECO:0000313" key="1">
    <source>
        <dbReference type="EMBL" id="ERJ93570.1"/>
    </source>
</evidence>
<dbReference type="Proteomes" id="UP000016649">
    <property type="component" value="Unassembled WGS sequence"/>
</dbReference>
<proteinExistence type="predicted"/>
<dbReference type="Pfam" id="PF10719">
    <property type="entry name" value="ComFB"/>
    <property type="match status" value="1"/>
</dbReference>
<comment type="caution">
    <text evidence="1">The sequence shown here is derived from an EMBL/GenBank/DDBJ whole genome shotgun (WGS) entry which is preliminary data.</text>
</comment>
<gene>
    <name evidence="1" type="ORF">HMPREF9193_00859</name>
</gene>
<dbReference type="InterPro" id="IPR019657">
    <property type="entry name" value="ComFB"/>
</dbReference>
<sequence>MNIHNIFEEQVLLRVGDTYEQLKKINTPWLTCDCKQCRLDTAAYVLNKIPPKYIVSGRGLTHSASDANIQLAADMDTLILDGMKRVASTARPFHTKNEQVANEAEQTEKGPVFNFPAFIGFVYNGLTFEPIQGALIKLLHNGKSAIMADHTWTNPVVSNIHTKGAYSFWVKPEKAQKLNEIKTFYFKIEITCDGYEKTEYAFDLPLNSCESVETKPNTTYSVKLQDLYLFPQRSI</sequence>
<organism evidence="1 2">
    <name type="scientific">Treponema lecithinolyticum ATCC 700332</name>
    <dbReference type="NCBI Taxonomy" id="1321815"/>
    <lineage>
        <taxon>Bacteria</taxon>
        <taxon>Pseudomonadati</taxon>
        <taxon>Spirochaetota</taxon>
        <taxon>Spirochaetia</taxon>
        <taxon>Spirochaetales</taxon>
        <taxon>Treponemataceae</taxon>
        <taxon>Treponema</taxon>
    </lineage>
</organism>
<reference evidence="1 2" key="1">
    <citation type="submission" date="2013-08" db="EMBL/GenBank/DDBJ databases">
        <authorList>
            <person name="Weinstock G."/>
            <person name="Sodergren E."/>
            <person name="Wylie T."/>
            <person name="Fulton L."/>
            <person name="Fulton R."/>
            <person name="Fronick C."/>
            <person name="O'Laughlin M."/>
            <person name="Godfrey J."/>
            <person name="Miner T."/>
            <person name="Herter B."/>
            <person name="Appelbaum E."/>
            <person name="Cordes M."/>
            <person name="Lek S."/>
            <person name="Wollam A."/>
            <person name="Pepin K.H."/>
            <person name="Palsikar V.B."/>
            <person name="Mitreva M."/>
            <person name="Wilson R.K."/>
        </authorList>
    </citation>
    <scope>NUCLEOTIDE SEQUENCE [LARGE SCALE GENOMIC DNA]</scope>
    <source>
        <strain evidence="1 2">ATCC 700332</strain>
    </source>
</reference>
<evidence type="ECO:0008006" key="3">
    <source>
        <dbReference type="Google" id="ProtNLM"/>
    </source>
</evidence>
<protein>
    <recommendedName>
        <fullName evidence="3">Competence protein ComFB</fullName>
    </recommendedName>
</protein>
<name>A0ABN0NZR5_TRELE</name>
<keyword evidence="2" id="KW-1185">Reference proteome</keyword>
<evidence type="ECO:0000313" key="2">
    <source>
        <dbReference type="Proteomes" id="UP000016649"/>
    </source>
</evidence>